<gene>
    <name evidence="3" type="ORF">FXN63_05500</name>
</gene>
<evidence type="ECO:0000313" key="3">
    <source>
        <dbReference type="EMBL" id="QEI05357.1"/>
    </source>
</evidence>
<dbReference type="KEGG" id="pacr:FXN63_05500"/>
<name>A0A5C0AYA1_9BURK</name>
<accession>A0A5C0AYA1</accession>
<dbReference type="Pfam" id="PF01569">
    <property type="entry name" value="PAP2"/>
    <property type="match status" value="1"/>
</dbReference>
<evidence type="ECO:0000313" key="4">
    <source>
        <dbReference type="Proteomes" id="UP000325161"/>
    </source>
</evidence>
<dbReference type="SUPFAM" id="SSF48317">
    <property type="entry name" value="Acid phosphatase/Vanadium-dependent haloperoxidase"/>
    <property type="match status" value="1"/>
</dbReference>
<dbReference type="InterPro" id="IPR036938">
    <property type="entry name" value="PAP2/HPO_sf"/>
</dbReference>
<feature type="transmembrane region" description="Helical" evidence="1">
    <location>
        <begin position="41"/>
        <end position="59"/>
    </location>
</feature>
<keyword evidence="1" id="KW-1133">Transmembrane helix</keyword>
<reference evidence="3 4" key="1">
    <citation type="submission" date="2019-08" db="EMBL/GenBank/DDBJ databases">
        <title>Amphibian skin-associated Pigmentiphaga: genome sequence and occurrence across geography and hosts.</title>
        <authorList>
            <person name="Bletz M.C."/>
            <person name="Bunk B."/>
            <person name="Sproeer C."/>
            <person name="Biwer P."/>
            <person name="Reiter S."/>
            <person name="Rabemananjara F.C.E."/>
            <person name="Schulz S."/>
            <person name="Overmann J."/>
            <person name="Vences M."/>
        </authorList>
    </citation>
    <scope>NUCLEOTIDE SEQUENCE [LARGE SCALE GENOMIC DNA]</scope>
    <source>
        <strain evidence="3 4">Mada1488</strain>
    </source>
</reference>
<dbReference type="InterPro" id="IPR000326">
    <property type="entry name" value="PAP2/HPO"/>
</dbReference>
<feature type="domain" description="Phosphatidic acid phosphatase type 2/haloperoxidase" evidence="2">
    <location>
        <begin position="71"/>
        <end position="184"/>
    </location>
</feature>
<dbReference type="RefSeq" id="WP_148813511.1">
    <property type="nucleotide sequence ID" value="NZ_CP043046.1"/>
</dbReference>
<dbReference type="SMART" id="SM00014">
    <property type="entry name" value="acidPPc"/>
    <property type="match status" value="1"/>
</dbReference>
<feature type="transmembrane region" description="Helical" evidence="1">
    <location>
        <begin position="170"/>
        <end position="187"/>
    </location>
</feature>
<keyword evidence="1" id="KW-0472">Membrane</keyword>
<dbReference type="AlphaFoldDB" id="A0A5C0AYA1"/>
<organism evidence="3 4">
    <name type="scientific">Pigmentiphaga aceris</name>
    <dbReference type="NCBI Taxonomy" id="1940612"/>
    <lineage>
        <taxon>Bacteria</taxon>
        <taxon>Pseudomonadati</taxon>
        <taxon>Pseudomonadota</taxon>
        <taxon>Betaproteobacteria</taxon>
        <taxon>Burkholderiales</taxon>
        <taxon>Alcaligenaceae</taxon>
        <taxon>Pigmentiphaga</taxon>
    </lineage>
</organism>
<keyword evidence="1" id="KW-0812">Transmembrane</keyword>
<feature type="transmembrane region" description="Helical" evidence="1">
    <location>
        <begin position="71"/>
        <end position="95"/>
    </location>
</feature>
<dbReference type="Gene3D" id="1.20.144.10">
    <property type="entry name" value="Phosphatidic acid phosphatase type 2/haloperoxidase"/>
    <property type="match status" value="1"/>
</dbReference>
<dbReference type="Proteomes" id="UP000325161">
    <property type="component" value="Chromosome"/>
</dbReference>
<keyword evidence="4" id="KW-1185">Reference proteome</keyword>
<dbReference type="PANTHER" id="PTHR14969:SF13">
    <property type="entry name" value="AT30094P"/>
    <property type="match status" value="1"/>
</dbReference>
<protein>
    <submittedName>
        <fullName evidence="3">Phosphatase PAP2 family protein</fullName>
    </submittedName>
</protein>
<sequence>MLKETLYDWFGLNQTLFLLINGVHNAFVDPLMLVGTALADYRNMPVILLFLALMAWWGHRYARPDTMQQGLRLLVLAVASYGVAVVLTATGKYLFDFPRPLAVLADHVVVLGQEKIVRSFPSGHAMFSMLVAALFWRGANLPGRIALALFVLWAGVSRMVVGAHFPADVLAGYAVGLASVPVARLALARSAELLRQRA</sequence>
<evidence type="ECO:0000259" key="2">
    <source>
        <dbReference type="SMART" id="SM00014"/>
    </source>
</evidence>
<dbReference type="PANTHER" id="PTHR14969">
    <property type="entry name" value="SPHINGOSINE-1-PHOSPHATE PHOSPHOHYDROLASE"/>
    <property type="match status" value="1"/>
</dbReference>
<dbReference type="EMBL" id="CP043046">
    <property type="protein sequence ID" value="QEI05357.1"/>
    <property type="molecule type" value="Genomic_DNA"/>
</dbReference>
<proteinExistence type="predicted"/>
<evidence type="ECO:0000256" key="1">
    <source>
        <dbReference type="SAM" id="Phobius"/>
    </source>
</evidence>
<feature type="transmembrane region" description="Helical" evidence="1">
    <location>
        <begin position="145"/>
        <end position="164"/>
    </location>
</feature>
<dbReference type="OrthoDB" id="9801622at2"/>